<proteinExistence type="predicted"/>
<evidence type="ECO:0000313" key="2">
    <source>
        <dbReference type="Proteomes" id="UP000284202"/>
    </source>
</evidence>
<name>A0A418T7S2_9RHOB</name>
<evidence type="ECO:0000313" key="1">
    <source>
        <dbReference type="EMBL" id="RJE89278.1"/>
    </source>
</evidence>
<accession>A0A418T7S2</accession>
<dbReference type="Proteomes" id="UP000284202">
    <property type="component" value="Unassembled WGS sequence"/>
</dbReference>
<sequence>MRIVRHVAREGRDIVQQNTSRAGKPVDQIAGAAIAQVDRIAHGAEEVAHLMLGDSGRVRLPATALQAGALNASAFAHAAYAALGHALRNLGAHSWLISEVKSAMAFESIRGTNDIQRATALIVAMQNHGAIAELRMNPGVPLSEEDATQLACFGLMLWMLADKAADDAQEALDAATALSLALQDDILKARGDRQAIAALLKEFRYHV</sequence>
<keyword evidence="2" id="KW-1185">Reference proteome</keyword>
<organism evidence="1 2">
    <name type="scientific">Paracoccus onubensis</name>
    <dbReference type="NCBI Taxonomy" id="1675788"/>
    <lineage>
        <taxon>Bacteria</taxon>
        <taxon>Pseudomonadati</taxon>
        <taxon>Pseudomonadota</taxon>
        <taxon>Alphaproteobacteria</taxon>
        <taxon>Rhodobacterales</taxon>
        <taxon>Paracoccaceae</taxon>
        <taxon>Paracoccus</taxon>
    </lineage>
</organism>
<reference evidence="2" key="1">
    <citation type="submission" date="2018-09" db="EMBL/GenBank/DDBJ databases">
        <title>Acidovorax cavernicola nov. sp. isolated from Gruta de las Maravillas (Aracena, Spain).</title>
        <authorList>
            <person name="Jurado V."/>
            <person name="Gutierrez-Patricio S."/>
            <person name="Gonzalez-Pimentel J.L."/>
            <person name="Miller A.Z."/>
            <person name="Laiz L."/>
            <person name="Saiz-Jimenez C."/>
        </authorList>
    </citation>
    <scope>NUCLEOTIDE SEQUENCE [LARGE SCALE GENOMIC DNA]</scope>
    <source>
        <strain evidence="2">1011MAR3C25</strain>
    </source>
</reference>
<gene>
    <name evidence="1" type="ORF">D3P04_01135</name>
</gene>
<dbReference type="EMBL" id="QZCG01000001">
    <property type="protein sequence ID" value="RJE89278.1"/>
    <property type="molecule type" value="Genomic_DNA"/>
</dbReference>
<comment type="caution">
    <text evidence="1">The sequence shown here is derived from an EMBL/GenBank/DDBJ whole genome shotgun (WGS) entry which is preliminary data.</text>
</comment>
<dbReference type="AlphaFoldDB" id="A0A418T7S2"/>
<protein>
    <submittedName>
        <fullName evidence="1">Uncharacterized protein</fullName>
    </submittedName>
</protein>